<feature type="domain" description="ODAD1 central coiled coil region" evidence="4">
    <location>
        <begin position="146"/>
        <end position="321"/>
    </location>
</feature>
<feature type="coiled-coil region" evidence="2">
    <location>
        <begin position="230"/>
        <end position="257"/>
    </location>
</feature>
<organism evidence="5 6">
    <name type="scientific">Takifugu flavidus</name>
    <name type="common">sansaifugu</name>
    <dbReference type="NCBI Taxonomy" id="433684"/>
    <lineage>
        <taxon>Eukaryota</taxon>
        <taxon>Metazoa</taxon>
        <taxon>Chordata</taxon>
        <taxon>Craniata</taxon>
        <taxon>Vertebrata</taxon>
        <taxon>Euteleostomi</taxon>
        <taxon>Actinopterygii</taxon>
        <taxon>Neopterygii</taxon>
        <taxon>Teleostei</taxon>
        <taxon>Neoteleostei</taxon>
        <taxon>Acanthomorphata</taxon>
        <taxon>Eupercaria</taxon>
        <taxon>Tetraodontiformes</taxon>
        <taxon>Tetradontoidea</taxon>
        <taxon>Tetraodontidae</taxon>
        <taxon>Takifugu</taxon>
    </lineage>
</organism>
<evidence type="ECO:0000313" key="5">
    <source>
        <dbReference type="EMBL" id="TWW61952.1"/>
    </source>
</evidence>
<accession>A0A5C6N370</accession>
<dbReference type="Proteomes" id="UP000324091">
    <property type="component" value="Chromosome 4"/>
</dbReference>
<comment type="caution">
    <text evidence="5">The sequence shown here is derived from an EMBL/GenBank/DDBJ whole genome shotgun (WGS) entry which is preliminary data.</text>
</comment>
<dbReference type="Pfam" id="PF21773">
    <property type="entry name" value="ODAD1_CC"/>
    <property type="match status" value="1"/>
</dbReference>
<feature type="region of interest" description="Disordered" evidence="3">
    <location>
        <begin position="668"/>
        <end position="687"/>
    </location>
</feature>
<protein>
    <submittedName>
        <fullName evidence="5">Coiled-coil domain-containing protein 63</fullName>
    </submittedName>
</protein>
<gene>
    <name evidence="5" type="ORF">D4764_04G0005990</name>
</gene>
<keyword evidence="1 2" id="KW-0175">Coiled coil</keyword>
<dbReference type="AlphaFoldDB" id="A0A5C6N370"/>
<feature type="region of interest" description="Disordered" evidence="3">
    <location>
        <begin position="1"/>
        <end position="21"/>
    </location>
</feature>
<sequence length="777" mass="90940">MAHRRLTQSAPSYVSEREADESDLAKLERQFRIMDRDGKTYNRQAREQIHKQQQEIDRLRKEQEELHRNLGICKNFSHLHRDNEDTKSLRALLDEEDMIDASLIKEKEHQQVLDKEITDMQMKIANIRKEKTRINETQTSEKGQTQRAIRTLEIKLDRALTHFSEQLTKNSELRKELQTLHVEQIRFQQLRNRLEKELHDLHKKISGAVNCSIAAYDDRAEAQSKMILLKEKARKDLTQYKAEIKDLERLIAHECNLKEFMTTKCNERSVRDQWSKMKEQRIDSREESHDALEEVFSKIQTITGEDNLDLLVTRFIQVISRFFSKMEWDCSTKEDSLGSTMGLAENIMSHLGLTEDKTTELLSIQAFLNSKNADRNKPKEFAKFLLSQNTEQLQQPISFQPAVNSAEYEPDEAPLTDEEEWPISQEELRKKISKQVDTAKLDNLYYIMVRERKVCNRVAQEQLNKQQQVIQKLVKEQKELKIDLNILNASAKATQKDEKRKKLQTLAVLLIDKTLKQGKSCEEELDHEITTMTTETIKYKKQKSIVTQCAERDRVQNEVQYLEKKLLRTLNYLDSQRNKIQELKKELKNQHEESARLQLHRTTYPHKKVTNDLGMYIRDNMKRTTLACEDRTSVDNKIMMMKKKEENTLAKTQRKIKELAALFPEETVQEEVEIPEDTEESPGDEEEVQTYEAVEFQVDDEEVVNLEDLEKVTLDLLVTKFLQVIASILSGMGYEDKGAPESSLEDKIMSYLAVMEEKTARLLNIQAFKKAEASRLL</sequence>
<evidence type="ECO:0000259" key="4">
    <source>
        <dbReference type="Pfam" id="PF21773"/>
    </source>
</evidence>
<dbReference type="InterPro" id="IPR049258">
    <property type="entry name" value="ODAD1_CC"/>
</dbReference>
<dbReference type="EMBL" id="RHFK02000017">
    <property type="protein sequence ID" value="TWW61952.1"/>
    <property type="molecule type" value="Genomic_DNA"/>
</dbReference>
<evidence type="ECO:0000256" key="3">
    <source>
        <dbReference type="SAM" id="MobiDB-lite"/>
    </source>
</evidence>
<dbReference type="PANTHER" id="PTHR21694:SF35">
    <property type="entry name" value="OUTER DYNEIN ARM-DOCKING COMPLEX SUBUNIT 1"/>
    <property type="match status" value="1"/>
</dbReference>
<reference evidence="5 6" key="1">
    <citation type="submission" date="2019-04" db="EMBL/GenBank/DDBJ databases">
        <title>Chromosome genome assembly for Takifugu flavidus.</title>
        <authorList>
            <person name="Xiao S."/>
        </authorList>
    </citation>
    <scope>NUCLEOTIDE SEQUENCE [LARGE SCALE GENOMIC DNA]</scope>
    <source>
        <strain evidence="5">HTHZ2018</strain>
        <tissue evidence="5">Muscle</tissue>
    </source>
</reference>
<evidence type="ECO:0000256" key="2">
    <source>
        <dbReference type="SAM" id="Coils"/>
    </source>
</evidence>
<feature type="coiled-coil region" evidence="2">
    <location>
        <begin position="456"/>
        <end position="490"/>
    </location>
</feature>
<name>A0A5C6N370_9TELE</name>
<feature type="coiled-coil region" evidence="2">
    <location>
        <begin position="42"/>
        <end position="69"/>
    </location>
</feature>
<evidence type="ECO:0000313" key="6">
    <source>
        <dbReference type="Proteomes" id="UP000324091"/>
    </source>
</evidence>
<dbReference type="PANTHER" id="PTHR21694">
    <property type="entry name" value="COILED-COIL DOMAIN-CONTAINING PROTEIN 63"/>
    <property type="match status" value="1"/>
</dbReference>
<keyword evidence="6" id="KW-1185">Reference proteome</keyword>
<evidence type="ECO:0000256" key="1">
    <source>
        <dbReference type="ARBA" id="ARBA00023054"/>
    </source>
</evidence>
<proteinExistence type="predicted"/>
<feature type="coiled-coil region" evidence="2">
    <location>
        <begin position="566"/>
        <end position="600"/>
    </location>
</feature>
<dbReference type="InterPro" id="IPR051876">
    <property type="entry name" value="ODA-DC/CCD"/>
</dbReference>